<keyword evidence="2" id="KW-1185">Reference proteome</keyword>
<dbReference type="EMBL" id="KZ502155">
    <property type="protein sequence ID" value="PKU82904.1"/>
    <property type="molecule type" value="Genomic_DNA"/>
</dbReference>
<proteinExistence type="predicted"/>
<protein>
    <submittedName>
        <fullName evidence="1">Uncharacterized protein</fullName>
    </submittedName>
</protein>
<sequence>MSSGEFFQQSPHATQIDQDASLPFSLPSQPPDIANWFSSYEYESPVCSDSFHWLEDASKELLLNASAEEGTISTQEEKLVGNGNPSFSEETSQNEYSLELNSLAPEGRNYLTFDHESALRSITEDETIGTNDIWPSKFCPTQKNEYFPIIKKENHGSLHNISNQNGIWQFEEGLRKHDCELMSKHGGRSNEEQKENVEMKAENGFISTRNRDGAKKRGEISKPQCLIVNRKRSRIELEDDNVVLEKETPLSARGVLAEKTNVCIAEEAIKEDAPGKWMCPRKSKPYAGPPLKQLRLERWLHRDV</sequence>
<organism evidence="1 2">
    <name type="scientific">Dendrobium catenatum</name>
    <dbReference type="NCBI Taxonomy" id="906689"/>
    <lineage>
        <taxon>Eukaryota</taxon>
        <taxon>Viridiplantae</taxon>
        <taxon>Streptophyta</taxon>
        <taxon>Embryophyta</taxon>
        <taxon>Tracheophyta</taxon>
        <taxon>Spermatophyta</taxon>
        <taxon>Magnoliopsida</taxon>
        <taxon>Liliopsida</taxon>
        <taxon>Asparagales</taxon>
        <taxon>Orchidaceae</taxon>
        <taxon>Epidendroideae</taxon>
        <taxon>Malaxideae</taxon>
        <taxon>Dendrobiinae</taxon>
        <taxon>Dendrobium</taxon>
    </lineage>
</organism>
<dbReference type="AlphaFoldDB" id="A0A2I0X4Q5"/>
<reference evidence="1 2" key="2">
    <citation type="journal article" date="2017" name="Nature">
        <title>The Apostasia genome and the evolution of orchids.</title>
        <authorList>
            <person name="Zhang G.Q."/>
            <person name="Liu K.W."/>
            <person name="Li Z."/>
            <person name="Lohaus R."/>
            <person name="Hsiao Y.Y."/>
            <person name="Niu S.C."/>
            <person name="Wang J.Y."/>
            <person name="Lin Y.C."/>
            <person name="Xu Q."/>
            <person name="Chen L.J."/>
            <person name="Yoshida K."/>
            <person name="Fujiwara S."/>
            <person name="Wang Z.W."/>
            <person name="Zhang Y.Q."/>
            <person name="Mitsuda N."/>
            <person name="Wang M."/>
            <person name="Liu G.H."/>
            <person name="Pecoraro L."/>
            <person name="Huang H.X."/>
            <person name="Xiao X.J."/>
            <person name="Lin M."/>
            <person name="Wu X.Y."/>
            <person name="Wu W.L."/>
            <person name="Chen Y.Y."/>
            <person name="Chang S.B."/>
            <person name="Sakamoto S."/>
            <person name="Ohme-Takagi M."/>
            <person name="Yagi M."/>
            <person name="Zeng S.J."/>
            <person name="Shen C.Y."/>
            <person name="Yeh C.M."/>
            <person name="Luo Y.B."/>
            <person name="Tsai W.C."/>
            <person name="Van de Peer Y."/>
            <person name="Liu Z.J."/>
        </authorList>
    </citation>
    <scope>NUCLEOTIDE SEQUENCE [LARGE SCALE GENOMIC DNA]</scope>
    <source>
        <tissue evidence="1">The whole plant</tissue>
    </source>
</reference>
<accession>A0A2I0X4Q5</accession>
<name>A0A2I0X4Q5_9ASPA</name>
<dbReference type="PANTHER" id="PTHR36368:SF1">
    <property type="entry name" value="ATP-DEPENDENT CASEINOLYTIC PROTEASE_CROTONASE FAMILY PROTEIN"/>
    <property type="match status" value="1"/>
</dbReference>
<evidence type="ECO:0000313" key="2">
    <source>
        <dbReference type="Proteomes" id="UP000233837"/>
    </source>
</evidence>
<dbReference type="PANTHER" id="PTHR36368">
    <property type="entry name" value="ATP-DEPENDENT CASEINOLYTIC PROTEASE/CROTONASE FAMILY PROTEIN"/>
    <property type="match status" value="1"/>
</dbReference>
<reference evidence="1 2" key="1">
    <citation type="journal article" date="2016" name="Sci. Rep.">
        <title>The Dendrobium catenatum Lindl. genome sequence provides insights into polysaccharide synthase, floral development and adaptive evolution.</title>
        <authorList>
            <person name="Zhang G.Q."/>
            <person name="Xu Q."/>
            <person name="Bian C."/>
            <person name="Tsai W.C."/>
            <person name="Yeh C.M."/>
            <person name="Liu K.W."/>
            <person name="Yoshida K."/>
            <person name="Zhang L.S."/>
            <person name="Chang S.B."/>
            <person name="Chen F."/>
            <person name="Shi Y."/>
            <person name="Su Y.Y."/>
            <person name="Zhang Y.Q."/>
            <person name="Chen L.J."/>
            <person name="Yin Y."/>
            <person name="Lin M."/>
            <person name="Huang H."/>
            <person name="Deng H."/>
            <person name="Wang Z.W."/>
            <person name="Zhu S.L."/>
            <person name="Zhao X."/>
            <person name="Deng C."/>
            <person name="Niu S.C."/>
            <person name="Huang J."/>
            <person name="Wang M."/>
            <person name="Liu G.H."/>
            <person name="Yang H.J."/>
            <person name="Xiao X.J."/>
            <person name="Hsiao Y.Y."/>
            <person name="Wu W.L."/>
            <person name="Chen Y.Y."/>
            <person name="Mitsuda N."/>
            <person name="Ohme-Takagi M."/>
            <person name="Luo Y.B."/>
            <person name="Van de Peer Y."/>
            <person name="Liu Z.J."/>
        </authorList>
    </citation>
    <scope>NUCLEOTIDE SEQUENCE [LARGE SCALE GENOMIC DNA]</scope>
    <source>
        <tissue evidence="1">The whole plant</tissue>
    </source>
</reference>
<evidence type="ECO:0000313" key="1">
    <source>
        <dbReference type="EMBL" id="PKU82904.1"/>
    </source>
</evidence>
<dbReference type="Proteomes" id="UP000233837">
    <property type="component" value="Unassembled WGS sequence"/>
</dbReference>
<gene>
    <name evidence="1" type="ORF">MA16_Dca006202</name>
</gene>